<feature type="non-terminal residue" evidence="1">
    <location>
        <position position="1"/>
    </location>
</feature>
<dbReference type="EMBL" id="CAJOBI010000148">
    <property type="protein sequence ID" value="CAF3798746.1"/>
    <property type="molecule type" value="Genomic_DNA"/>
</dbReference>
<gene>
    <name evidence="1" type="ORF">SMN809_LOCUS1050</name>
</gene>
<reference evidence="1" key="1">
    <citation type="submission" date="2021-02" db="EMBL/GenBank/DDBJ databases">
        <authorList>
            <person name="Nowell W R."/>
        </authorList>
    </citation>
    <scope>NUCLEOTIDE SEQUENCE</scope>
</reference>
<accession>A0A8S2J8E9</accession>
<evidence type="ECO:0000313" key="2">
    <source>
        <dbReference type="Proteomes" id="UP000676336"/>
    </source>
</evidence>
<evidence type="ECO:0000313" key="1">
    <source>
        <dbReference type="EMBL" id="CAF3798746.1"/>
    </source>
</evidence>
<protein>
    <submittedName>
        <fullName evidence="1">Uncharacterized protein</fullName>
    </submittedName>
</protein>
<name>A0A8S2J8E9_9BILA</name>
<proteinExistence type="predicted"/>
<dbReference type="Proteomes" id="UP000676336">
    <property type="component" value="Unassembled WGS sequence"/>
</dbReference>
<comment type="caution">
    <text evidence="1">The sequence shown here is derived from an EMBL/GenBank/DDBJ whole genome shotgun (WGS) entry which is preliminary data.</text>
</comment>
<sequence length="107" mass="11858">KNNLTADILLYTGDPTIRRTNSMQLLRIGKKVVVGVTDGFMIENKILAKASELVINFVSNFWSSVDLIRPIIDAYRESIGNVCSSSTIMADLNCIILANERQQDPGQ</sequence>
<organism evidence="1 2">
    <name type="scientific">Rotaria magnacalcarata</name>
    <dbReference type="NCBI Taxonomy" id="392030"/>
    <lineage>
        <taxon>Eukaryota</taxon>
        <taxon>Metazoa</taxon>
        <taxon>Spiralia</taxon>
        <taxon>Gnathifera</taxon>
        <taxon>Rotifera</taxon>
        <taxon>Eurotatoria</taxon>
        <taxon>Bdelloidea</taxon>
        <taxon>Philodinida</taxon>
        <taxon>Philodinidae</taxon>
        <taxon>Rotaria</taxon>
    </lineage>
</organism>
<dbReference type="AlphaFoldDB" id="A0A8S2J8E9"/>